<keyword evidence="2" id="KW-0472">Membrane</keyword>
<proteinExistence type="predicted"/>
<gene>
    <name evidence="3" type="ordered locus">AMED_9090</name>
</gene>
<sequence>MTSSEETRNLPLPQPRRPQEREHTGGSSAAGDRLLARIRELRYLADRVMDDHVVGPHGQNLTVAEAHARAGLLDGLIELEQVRGSLRHRRVNRLTRVLTMLTVTVVDLPIMLWLASSVFNVDWTAPLGLPLLISVVISVLATVGAATSLHHLGHNQRQHKNHRRQLEWHKLSTGAKLSLLTVGLLVGLMGVVMFVRVSTEGLLSGMNGLALLMAVLVALVMVVSATLVFWTAFRDGSLEQDDLRHYSECVRPHLAAKREYEDQAYELGCQYDLLRRRAEREDALGAPAD</sequence>
<dbReference type="HOGENOM" id="CLU_961854_0_0_11"/>
<dbReference type="AlphaFoldDB" id="A0A0H3DM74"/>
<feature type="transmembrane region" description="Helical" evidence="2">
    <location>
        <begin position="174"/>
        <end position="197"/>
    </location>
</feature>
<evidence type="ECO:0000256" key="1">
    <source>
        <dbReference type="SAM" id="MobiDB-lite"/>
    </source>
</evidence>
<dbReference type="eggNOG" id="ENOG502ZTTC">
    <property type="taxonomic scope" value="Bacteria"/>
</dbReference>
<accession>A0A0H3DM74</accession>
<evidence type="ECO:0000256" key="2">
    <source>
        <dbReference type="SAM" id="Phobius"/>
    </source>
</evidence>
<feature type="transmembrane region" description="Helical" evidence="2">
    <location>
        <begin position="97"/>
        <end position="119"/>
    </location>
</feature>
<organism evidence="3 4">
    <name type="scientific">Amycolatopsis mediterranei (strain U-32)</name>
    <dbReference type="NCBI Taxonomy" id="749927"/>
    <lineage>
        <taxon>Bacteria</taxon>
        <taxon>Bacillati</taxon>
        <taxon>Actinomycetota</taxon>
        <taxon>Actinomycetes</taxon>
        <taxon>Pseudonocardiales</taxon>
        <taxon>Pseudonocardiaceae</taxon>
        <taxon>Amycolatopsis</taxon>
    </lineage>
</organism>
<dbReference type="PATRIC" id="fig|749927.5.peg.9434"/>
<dbReference type="EMBL" id="CP002000">
    <property type="protein sequence ID" value="ADJ50779.1"/>
    <property type="molecule type" value="Genomic_DNA"/>
</dbReference>
<evidence type="ECO:0000313" key="3">
    <source>
        <dbReference type="EMBL" id="ADJ50779.1"/>
    </source>
</evidence>
<feature type="region of interest" description="Disordered" evidence="1">
    <location>
        <begin position="1"/>
        <end position="29"/>
    </location>
</feature>
<feature type="transmembrane region" description="Helical" evidence="2">
    <location>
        <begin position="131"/>
        <end position="153"/>
    </location>
</feature>
<dbReference type="KEGG" id="amd:AMED_9090"/>
<dbReference type="GeneID" id="92876687"/>
<dbReference type="OrthoDB" id="3613643at2"/>
<reference evidence="3 4" key="1">
    <citation type="journal article" date="2010" name="Cell Res.">
        <title>Complete genome sequence of the rifamycin SV-producing Amycolatopsis mediterranei U32 revealed its genetic characteristics in phylogeny and metabolism.</title>
        <authorList>
            <person name="Zhao W."/>
            <person name="Zhong Y."/>
            <person name="Yuan H."/>
            <person name="Wang J."/>
            <person name="Zheng H."/>
            <person name="Wang Y."/>
            <person name="Cen X."/>
            <person name="Xu F."/>
            <person name="Bai J."/>
            <person name="Han X."/>
            <person name="Lu G."/>
            <person name="Zhu Y."/>
            <person name="Shao Z."/>
            <person name="Yan H."/>
            <person name="Li C."/>
            <person name="Peng N."/>
            <person name="Zhang Z."/>
            <person name="Zhang Y."/>
            <person name="Lin W."/>
            <person name="Fan Y."/>
            <person name="Qin Z."/>
            <person name="Hu Y."/>
            <person name="Zhu B."/>
            <person name="Wang S."/>
            <person name="Ding X."/>
            <person name="Zhao G.P."/>
        </authorList>
    </citation>
    <scope>NUCLEOTIDE SEQUENCE [LARGE SCALE GENOMIC DNA]</scope>
    <source>
        <strain evidence="4">U-32</strain>
    </source>
</reference>
<dbReference type="Proteomes" id="UP000000328">
    <property type="component" value="Chromosome"/>
</dbReference>
<name>A0A0H3DM74_AMYMU</name>
<protein>
    <submittedName>
        <fullName evidence="3">Uncharacterized protein</fullName>
    </submittedName>
</protein>
<feature type="transmembrane region" description="Helical" evidence="2">
    <location>
        <begin position="209"/>
        <end position="233"/>
    </location>
</feature>
<dbReference type="RefSeq" id="WP_013230798.1">
    <property type="nucleotide sequence ID" value="NC_014318.1"/>
</dbReference>
<keyword evidence="2" id="KW-1133">Transmembrane helix</keyword>
<keyword evidence="2" id="KW-0812">Transmembrane</keyword>
<evidence type="ECO:0000313" key="4">
    <source>
        <dbReference type="Proteomes" id="UP000000328"/>
    </source>
</evidence>